<gene>
    <name evidence="10" type="ORF">NX784_09910</name>
</gene>
<dbReference type="CDD" id="cd04187">
    <property type="entry name" value="DPM1_like_bac"/>
    <property type="match status" value="1"/>
</dbReference>
<dbReference type="PANTHER" id="PTHR48090:SF3">
    <property type="entry name" value="UNDECAPRENYL-PHOSPHATE 4-DEOXY-4-FORMAMIDO-L-ARABINOSE TRANSFERASE"/>
    <property type="match status" value="1"/>
</dbReference>
<dbReference type="GO" id="GO:0016757">
    <property type="term" value="F:glycosyltransferase activity"/>
    <property type="evidence" value="ECO:0007669"/>
    <property type="project" value="UniProtKB-KW"/>
</dbReference>
<evidence type="ECO:0000256" key="6">
    <source>
        <dbReference type="ARBA" id="ARBA00022989"/>
    </source>
</evidence>
<feature type="transmembrane region" description="Helical" evidence="8">
    <location>
        <begin position="263"/>
        <end position="288"/>
    </location>
</feature>
<evidence type="ECO:0000256" key="1">
    <source>
        <dbReference type="ARBA" id="ARBA00022475"/>
    </source>
</evidence>
<feature type="transmembrane region" description="Helical" evidence="8">
    <location>
        <begin position="230"/>
        <end position="251"/>
    </location>
</feature>
<keyword evidence="6 8" id="KW-1133">Transmembrane helix</keyword>
<protein>
    <submittedName>
        <fullName evidence="10">Glycosyltransferase</fullName>
        <ecNumber evidence="10">2.4.-.-</ecNumber>
    </submittedName>
</protein>
<keyword evidence="11" id="KW-1185">Reference proteome</keyword>
<keyword evidence="3 10" id="KW-0808">Transferase</keyword>
<evidence type="ECO:0000256" key="2">
    <source>
        <dbReference type="ARBA" id="ARBA00022676"/>
    </source>
</evidence>
<keyword evidence="7 8" id="KW-0472">Membrane</keyword>
<evidence type="ECO:0000256" key="5">
    <source>
        <dbReference type="ARBA" id="ARBA00022985"/>
    </source>
</evidence>
<feature type="domain" description="Glycosyltransferase 2-like" evidence="9">
    <location>
        <begin position="6"/>
        <end position="157"/>
    </location>
</feature>
<evidence type="ECO:0000256" key="3">
    <source>
        <dbReference type="ARBA" id="ARBA00022679"/>
    </source>
</evidence>
<evidence type="ECO:0000256" key="4">
    <source>
        <dbReference type="ARBA" id="ARBA00022692"/>
    </source>
</evidence>
<name>A0ABT1ZPQ5_9BURK</name>
<dbReference type="Gene3D" id="3.90.550.10">
    <property type="entry name" value="Spore Coat Polysaccharide Biosynthesis Protein SpsA, Chain A"/>
    <property type="match status" value="1"/>
</dbReference>
<evidence type="ECO:0000256" key="8">
    <source>
        <dbReference type="SAM" id="Phobius"/>
    </source>
</evidence>
<proteinExistence type="predicted"/>
<dbReference type="Pfam" id="PF00535">
    <property type="entry name" value="Glycos_transf_2"/>
    <property type="match status" value="1"/>
</dbReference>
<comment type="caution">
    <text evidence="10">The sequence shown here is derived from an EMBL/GenBank/DDBJ whole genome shotgun (WGS) entry which is preliminary data.</text>
</comment>
<keyword evidence="4 8" id="KW-0812">Transmembrane</keyword>
<keyword evidence="5" id="KW-0448">Lipopolysaccharide biosynthesis</keyword>
<evidence type="ECO:0000313" key="11">
    <source>
        <dbReference type="Proteomes" id="UP001204151"/>
    </source>
</evidence>
<organism evidence="10 11">
    <name type="scientific">Massilia pinisoli</name>
    <dbReference type="NCBI Taxonomy" id="1772194"/>
    <lineage>
        <taxon>Bacteria</taxon>
        <taxon>Pseudomonadati</taxon>
        <taxon>Pseudomonadota</taxon>
        <taxon>Betaproteobacteria</taxon>
        <taxon>Burkholderiales</taxon>
        <taxon>Oxalobacteraceae</taxon>
        <taxon>Telluria group</taxon>
        <taxon>Massilia</taxon>
    </lineage>
</organism>
<dbReference type="EMBL" id="JANUGW010000005">
    <property type="protein sequence ID" value="MCS0581906.1"/>
    <property type="molecule type" value="Genomic_DNA"/>
</dbReference>
<dbReference type="SUPFAM" id="SSF53448">
    <property type="entry name" value="Nucleotide-diphospho-sugar transferases"/>
    <property type="match status" value="1"/>
</dbReference>
<dbReference type="Proteomes" id="UP001204151">
    <property type="component" value="Unassembled WGS sequence"/>
</dbReference>
<evidence type="ECO:0000313" key="10">
    <source>
        <dbReference type="EMBL" id="MCS0581906.1"/>
    </source>
</evidence>
<dbReference type="PANTHER" id="PTHR48090">
    <property type="entry name" value="UNDECAPRENYL-PHOSPHATE 4-DEOXY-4-FORMAMIDO-L-ARABINOSE TRANSFERASE-RELATED"/>
    <property type="match status" value="1"/>
</dbReference>
<evidence type="ECO:0000256" key="7">
    <source>
        <dbReference type="ARBA" id="ARBA00023136"/>
    </source>
</evidence>
<keyword evidence="2 10" id="KW-0328">Glycosyltransferase</keyword>
<reference evidence="10 11" key="1">
    <citation type="submission" date="2022-08" db="EMBL/GenBank/DDBJ databases">
        <title>Reclassification of Massilia species as members of the genera Telluria, Duganella, Pseudoduganella, Mokoshia gen. nov. and Zemynaea gen. nov. using orthogonal and non-orthogonal genome-based approaches.</title>
        <authorList>
            <person name="Bowman J.P."/>
        </authorList>
    </citation>
    <scope>NUCLEOTIDE SEQUENCE [LARGE SCALE GENOMIC DNA]</scope>
    <source>
        <strain evidence="10 11">JCM 31316</strain>
    </source>
</reference>
<accession>A0ABT1ZPQ5</accession>
<dbReference type="InterPro" id="IPR050256">
    <property type="entry name" value="Glycosyltransferase_2"/>
</dbReference>
<evidence type="ECO:0000259" key="9">
    <source>
        <dbReference type="Pfam" id="PF00535"/>
    </source>
</evidence>
<dbReference type="EC" id="2.4.-.-" evidence="10"/>
<keyword evidence="1" id="KW-1003">Cell membrane</keyword>
<dbReference type="InterPro" id="IPR001173">
    <property type="entry name" value="Glyco_trans_2-like"/>
</dbReference>
<dbReference type="InterPro" id="IPR029044">
    <property type="entry name" value="Nucleotide-diphossugar_trans"/>
</dbReference>
<dbReference type="RefSeq" id="WP_258816500.1">
    <property type="nucleotide sequence ID" value="NZ_JANUGW010000005.1"/>
</dbReference>
<sequence>MKPEISVVIPVYNEEAGLANLFARLYPAMDGLGLPYEVIFVNDGSRDNSVAILAEQYRKRPDVTRVVLFNGNYGQHMAILAGFEQTHGQIVITLDADLQNPPEEIHKLIAKMREGYDYVGSIRRKRQDSAWRTVASKAMNRVRERITNIHITDQGNMLRAYGRNVIDLVNQCGEVNTFVPALAYKFARKPTEIVVEHEERAAGESKYSLYSLIRLNFDLMTGFSLVPLQMFSLLGMTLSLLSALLVLVLVVRRFLLGAEAEGVFTLFAIAFFFMGVILFGIGLVGEYVGRIYQQVRARPRYVVATILQGVPPDMAEVNALEKRQVGR</sequence>